<sequence length="175" mass="19714">MTSDLEHSQQHAIVRNQRNHSTQNVEHPTNICPTLQETEQNHPESVGSIVQTGACLRAKATINNRIQDARCHRSNNSSSSRKRHHQLAASNLEFQQNMSAIVQDLKKQKPRSTGTESKPDADSQVPQQARLVPVPFLSRTISARKVKSDEELLKMFRKLEINIPLLDAIKQIPST</sequence>
<dbReference type="Proteomes" id="UP000257109">
    <property type="component" value="Unassembled WGS sequence"/>
</dbReference>
<proteinExistence type="predicted"/>
<feature type="compositionally biased region" description="Polar residues" evidence="1">
    <location>
        <begin position="19"/>
        <end position="28"/>
    </location>
</feature>
<feature type="non-terminal residue" evidence="2">
    <location>
        <position position="1"/>
    </location>
</feature>
<evidence type="ECO:0000313" key="3">
    <source>
        <dbReference type="Proteomes" id="UP000257109"/>
    </source>
</evidence>
<evidence type="ECO:0000313" key="2">
    <source>
        <dbReference type="EMBL" id="RDY00941.1"/>
    </source>
</evidence>
<feature type="region of interest" description="Disordered" evidence="1">
    <location>
        <begin position="1"/>
        <end position="28"/>
    </location>
</feature>
<gene>
    <name evidence="2" type="ORF">CR513_15788</name>
</gene>
<reference evidence="2" key="1">
    <citation type="submission" date="2018-05" db="EMBL/GenBank/DDBJ databases">
        <title>Draft genome of Mucuna pruriens seed.</title>
        <authorList>
            <person name="Nnadi N.E."/>
            <person name="Vos R."/>
            <person name="Hasami M.H."/>
            <person name="Devisetty U.K."/>
            <person name="Aguiy J.C."/>
        </authorList>
    </citation>
    <scope>NUCLEOTIDE SEQUENCE [LARGE SCALE GENOMIC DNA]</scope>
    <source>
        <strain evidence="2">JCA_2017</strain>
    </source>
</reference>
<dbReference type="OrthoDB" id="1436830at2759"/>
<dbReference type="AlphaFoldDB" id="A0A371HDR9"/>
<protein>
    <submittedName>
        <fullName evidence="2">Uncharacterized protein</fullName>
    </submittedName>
</protein>
<feature type="region of interest" description="Disordered" evidence="1">
    <location>
        <begin position="104"/>
        <end position="129"/>
    </location>
</feature>
<evidence type="ECO:0000256" key="1">
    <source>
        <dbReference type="SAM" id="MobiDB-lite"/>
    </source>
</evidence>
<name>A0A371HDR9_MUCPR</name>
<organism evidence="2 3">
    <name type="scientific">Mucuna pruriens</name>
    <name type="common">Velvet bean</name>
    <name type="synonym">Dolichos pruriens</name>
    <dbReference type="NCBI Taxonomy" id="157652"/>
    <lineage>
        <taxon>Eukaryota</taxon>
        <taxon>Viridiplantae</taxon>
        <taxon>Streptophyta</taxon>
        <taxon>Embryophyta</taxon>
        <taxon>Tracheophyta</taxon>
        <taxon>Spermatophyta</taxon>
        <taxon>Magnoliopsida</taxon>
        <taxon>eudicotyledons</taxon>
        <taxon>Gunneridae</taxon>
        <taxon>Pentapetalae</taxon>
        <taxon>rosids</taxon>
        <taxon>fabids</taxon>
        <taxon>Fabales</taxon>
        <taxon>Fabaceae</taxon>
        <taxon>Papilionoideae</taxon>
        <taxon>50 kb inversion clade</taxon>
        <taxon>NPAAA clade</taxon>
        <taxon>indigoferoid/millettioid clade</taxon>
        <taxon>Phaseoleae</taxon>
        <taxon>Mucuna</taxon>
    </lineage>
</organism>
<comment type="caution">
    <text evidence="2">The sequence shown here is derived from an EMBL/GenBank/DDBJ whole genome shotgun (WGS) entry which is preliminary data.</text>
</comment>
<accession>A0A371HDR9</accession>
<keyword evidence="3" id="KW-1185">Reference proteome</keyword>
<dbReference type="EMBL" id="QJKJ01002873">
    <property type="protein sequence ID" value="RDY00941.1"/>
    <property type="molecule type" value="Genomic_DNA"/>
</dbReference>